<dbReference type="PANTHER" id="PTHR38767">
    <property type="entry name" value="DNA POLYMERASE III SUBUNIT CHI"/>
    <property type="match status" value="1"/>
</dbReference>
<dbReference type="PANTHER" id="PTHR38767:SF1">
    <property type="entry name" value="DNA POLYMERASE III SUBUNIT CHI"/>
    <property type="match status" value="1"/>
</dbReference>
<name>A0A381N6X6_9ZZZZ</name>
<dbReference type="GO" id="GO:0003677">
    <property type="term" value="F:DNA binding"/>
    <property type="evidence" value="ECO:0007669"/>
    <property type="project" value="InterPro"/>
</dbReference>
<evidence type="ECO:0008006" key="2">
    <source>
        <dbReference type="Google" id="ProtNLM"/>
    </source>
</evidence>
<dbReference type="SUPFAM" id="SSF102400">
    <property type="entry name" value="DNA polymerase III chi subunit"/>
    <property type="match status" value="1"/>
</dbReference>
<dbReference type="GO" id="GO:0003887">
    <property type="term" value="F:DNA-directed DNA polymerase activity"/>
    <property type="evidence" value="ECO:0007669"/>
    <property type="project" value="InterPro"/>
</dbReference>
<dbReference type="EMBL" id="UINC01000167">
    <property type="protein sequence ID" value="SUZ50390.1"/>
    <property type="molecule type" value="Genomic_DNA"/>
</dbReference>
<dbReference type="GO" id="GO:0032298">
    <property type="term" value="P:positive regulation of DNA-templated DNA replication initiation"/>
    <property type="evidence" value="ECO:0007669"/>
    <property type="project" value="TreeGrafter"/>
</dbReference>
<dbReference type="InterPro" id="IPR007459">
    <property type="entry name" value="DNA_pol3_chi"/>
</dbReference>
<reference evidence="1" key="1">
    <citation type="submission" date="2018-05" db="EMBL/GenBank/DDBJ databases">
        <authorList>
            <person name="Lanie J.A."/>
            <person name="Ng W.-L."/>
            <person name="Kazmierczak K.M."/>
            <person name="Andrzejewski T.M."/>
            <person name="Davidsen T.M."/>
            <person name="Wayne K.J."/>
            <person name="Tettelin H."/>
            <person name="Glass J.I."/>
            <person name="Rusch D."/>
            <person name="Podicherti R."/>
            <person name="Tsui H.-C.T."/>
            <person name="Winkler M.E."/>
        </authorList>
    </citation>
    <scope>NUCLEOTIDE SEQUENCE</scope>
</reference>
<sequence>MLQTKFLSAGSSKKEALKYTCELVSNIFLEDSKYPKVEKIDIRCESAKEAEELDKLLWDYPEDIILPHNLTHKTQEDVFVEIGYPGSTFLKEDKKMLLNLNPDLPNQIAEYIYYYQLVISDNSKMRERAASTWQECKSMGLNPSFIEN</sequence>
<organism evidence="1">
    <name type="scientific">marine metagenome</name>
    <dbReference type="NCBI Taxonomy" id="408172"/>
    <lineage>
        <taxon>unclassified sequences</taxon>
        <taxon>metagenomes</taxon>
        <taxon>ecological metagenomes</taxon>
    </lineage>
</organism>
<dbReference type="AlphaFoldDB" id="A0A381N6X6"/>
<evidence type="ECO:0000313" key="1">
    <source>
        <dbReference type="EMBL" id="SUZ50390.1"/>
    </source>
</evidence>
<accession>A0A381N6X6</accession>
<dbReference type="Pfam" id="PF04364">
    <property type="entry name" value="DNA_pol3_chi"/>
    <property type="match status" value="1"/>
</dbReference>
<protein>
    <recommendedName>
        <fullName evidence="2">DNA polymerase III subunit chi</fullName>
    </recommendedName>
</protein>
<dbReference type="GO" id="GO:0006260">
    <property type="term" value="P:DNA replication"/>
    <property type="evidence" value="ECO:0007669"/>
    <property type="project" value="InterPro"/>
</dbReference>
<dbReference type="Gene3D" id="3.40.50.10110">
    <property type="entry name" value="DNA polymerase III subunit chi"/>
    <property type="match status" value="1"/>
</dbReference>
<proteinExistence type="predicted"/>
<gene>
    <name evidence="1" type="ORF">METZ01_LOCUS3244</name>
</gene>
<dbReference type="InterPro" id="IPR036768">
    <property type="entry name" value="PolIII_chi_sf"/>
</dbReference>